<dbReference type="Gene3D" id="3.30.505.50">
    <property type="entry name" value="Sigma 54 modulation/S30EA ribosomal protein, C-terminal domain"/>
    <property type="match status" value="1"/>
</dbReference>
<comment type="subunit">
    <text evidence="2">Associates exclusively with 100S ribosomes, which are dimers of 70S ribosomes.</text>
</comment>
<keyword evidence="6" id="KW-1185">Reference proteome</keyword>
<dbReference type="InterPro" id="IPR032528">
    <property type="entry name" value="Ribosom_S30AE_C"/>
</dbReference>
<evidence type="ECO:0000313" key="6">
    <source>
        <dbReference type="Proteomes" id="UP000502179"/>
    </source>
</evidence>
<organism evidence="5 6">
    <name type="scientific">Thermosulfuriphilus ammonigenes</name>
    <dbReference type="NCBI Taxonomy" id="1936021"/>
    <lineage>
        <taxon>Bacteria</taxon>
        <taxon>Pseudomonadati</taxon>
        <taxon>Thermodesulfobacteriota</taxon>
        <taxon>Thermodesulfobacteria</taxon>
        <taxon>Thermodesulfobacteriales</taxon>
        <taxon>Thermodesulfobacteriaceae</taxon>
        <taxon>Thermosulfuriphilus</taxon>
    </lineage>
</organism>
<dbReference type="AlphaFoldDB" id="A0A6G7PX50"/>
<dbReference type="GO" id="GO:0022627">
    <property type="term" value="C:cytosolic small ribosomal subunit"/>
    <property type="evidence" value="ECO:0007669"/>
    <property type="project" value="TreeGrafter"/>
</dbReference>
<dbReference type="Proteomes" id="UP000502179">
    <property type="component" value="Chromosome"/>
</dbReference>
<comment type="similarity">
    <text evidence="4">Belongs to the HPF/YfiA ribosome-associated protein family. Long HPF subfamily.</text>
</comment>
<gene>
    <name evidence="5" type="primary">raiA</name>
    <name evidence="4" type="synonym">hpf</name>
    <name evidence="5" type="ORF">G4V39_08265</name>
</gene>
<dbReference type="Pfam" id="PF02482">
    <property type="entry name" value="Ribosomal_S30AE"/>
    <property type="match status" value="1"/>
</dbReference>
<dbReference type="Pfam" id="PF16321">
    <property type="entry name" value="Ribosom_S30AE_C"/>
    <property type="match status" value="1"/>
</dbReference>
<evidence type="ECO:0000256" key="2">
    <source>
        <dbReference type="ARBA" id="ARBA00038695"/>
    </source>
</evidence>
<dbReference type="Gene3D" id="3.30.160.100">
    <property type="entry name" value="Ribosome hibernation promotion factor-like"/>
    <property type="match status" value="1"/>
</dbReference>
<comment type="function">
    <text evidence="4">Required for dimerization of active 70S ribosomes into 100S ribosomes in stationary phase; 100S ribosomes are translationally inactive and sometimes present during exponential growth.</text>
</comment>
<proteinExistence type="inferred from homology"/>
<dbReference type="HAMAP" id="MF_00839">
    <property type="entry name" value="HPF"/>
    <property type="match status" value="1"/>
</dbReference>
<sequence>MQINVTFRRLDPSQGLKDYAVKRLSKLAKYFGGPTEVNVILTTEKFRQIAEVVITGNGLNLSGKEETNDMYSAIDLVVDKMERQLRRHREKIKSHKGRGPGRTVTASAAPVESEGKNVVVEQVTAKPLSVEEAIDQLELMGYQFLVFVNADTESLNVIYRRPDGHYGLIQPESL</sequence>
<keyword evidence="4" id="KW-0963">Cytoplasm</keyword>
<reference evidence="5 6" key="1">
    <citation type="submission" date="2020-02" db="EMBL/GenBank/DDBJ databases">
        <title>Genome analysis of Thermosulfuriphilus ammonigenes ST65T, an anaerobic thermophilic chemolithoautotrophic bacterium isolated from a deep-sea hydrothermal vent.</title>
        <authorList>
            <person name="Slobodkina G."/>
            <person name="Allioux M."/>
            <person name="Merkel A."/>
            <person name="Alain K."/>
            <person name="Jebbar M."/>
            <person name="Slobodkin A."/>
        </authorList>
    </citation>
    <scope>NUCLEOTIDE SEQUENCE [LARGE SCALE GENOMIC DNA]</scope>
    <source>
        <strain evidence="5 6">ST65</strain>
    </source>
</reference>
<dbReference type="InterPro" id="IPR003489">
    <property type="entry name" value="RHF/RaiA"/>
</dbReference>
<dbReference type="CDD" id="cd00552">
    <property type="entry name" value="RaiA"/>
    <property type="match status" value="1"/>
</dbReference>
<evidence type="ECO:0000313" key="5">
    <source>
        <dbReference type="EMBL" id="QIJ72264.1"/>
    </source>
</evidence>
<dbReference type="GO" id="GO:0043024">
    <property type="term" value="F:ribosomal small subunit binding"/>
    <property type="evidence" value="ECO:0007669"/>
    <property type="project" value="TreeGrafter"/>
</dbReference>
<dbReference type="EMBL" id="CP048877">
    <property type="protein sequence ID" value="QIJ72264.1"/>
    <property type="molecule type" value="Genomic_DNA"/>
</dbReference>
<accession>A0A6G7PX50</accession>
<dbReference type="SUPFAM" id="SSF69754">
    <property type="entry name" value="Ribosome binding protein Y (YfiA homologue)"/>
    <property type="match status" value="1"/>
</dbReference>
<comment type="subcellular location">
    <subcellularLocation>
        <location evidence="4">Cytoplasm</location>
    </subcellularLocation>
</comment>
<comment type="subunit">
    <text evidence="4">Interacts with 100S ribosomes.</text>
</comment>
<dbReference type="PANTHER" id="PTHR33231">
    <property type="entry name" value="30S RIBOSOMAL PROTEIN"/>
    <property type="match status" value="1"/>
</dbReference>
<dbReference type="InterPro" id="IPR034694">
    <property type="entry name" value="HPF_long/plastid"/>
</dbReference>
<dbReference type="InterPro" id="IPR050574">
    <property type="entry name" value="HPF/YfiA_ribosome-assoc"/>
</dbReference>
<evidence type="ECO:0000256" key="1">
    <source>
        <dbReference type="ARBA" id="ARBA00022845"/>
    </source>
</evidence>
<dbReference type="NCBIfam" id="TIGR00741">
    <property type="entry name" value="yfiA"/>
    <property type="match status" value="1"/>
</dbReference>
<evidence type="ECO:0000256" key="3">
    <source>
        <dbReference type="ARBA" id="ARBA00041148"/>
    </source>
</evidence>
<dbReference type="GO" id="GO:0045900">
    <property type="term" value="P:negative regulation of translational elongation"/>
    <property type="evidence" value="ECO:0007669"/>
    <property type="project" value="TreeGrafter"/>
</dbReference>
<dbReference type="KEGG" id="tav:G4V39_08265"/>
<dbReference type="PANTHER" id="PTHR33231:SF1">
    <property type="entry name" value="30S RIBOSOMAL PROTEIN"/>
    <property type="match status" value="1"/>
</dbReference>
<evidence type="ECO:0000256" key="4">
    <source>
        <dbReference type="HAMAP-Rule" id="MF_00839"/>
    </source>
</evidence>
<dbReference type="RefSeq" id="WP_166032482.1">
    <property type="nucleotide sequence ID" value="NZ_CP048877.1"/>
</dbReference>
<dbReference type="InterPro" id="IPR036567">
    <property type="entry name" value="RHF-like"/>
</dbReference>
<protein>
    <recommendedName>
        <fullName evidence="3 4">Ribosome hibernation promoting factor</fullName>
        <shortName evidence="4">HPF</shortName>
    </recommendedName>
</protein>
<keyword evidence="1 4" id="KW-0810">Translation regulation</keyword>
<name>A0A6G7PX50_9BACT</name>
<dbReference type="InterPro" id="IPR038416">
    <property type="entry name" value="Ribosom_S30AE_C_sf"/>
</dbReference>